<comment type="similarity">
    <text evidence="1">Belongs to the PrpD family.</text>
</comment>
<feature type="compositionally biased region" description="Low complexity" evidence="2">
    <location>
        <begin position="187"/>
        <end position="199"/>
    </location>
</feature>
<dbReference type="OrthoDB" id="10267976at2759"/>
<keyword evidence="3" id="KW-1133">Transmembrane helix</keyword>
<name>A0A136IVC2_9PEZI</name>
<dbReference type="GO" id="GO:0016829">
    <property type="term" value="F:lyase activity"/>
    <property type="evidence" value="ECO:0007669"/>
    <property type="project" value="InterPro"/>
</dbReference>
<dbReference type="PANTHER" id="PTHR16943:SF8">
    <property type="entry name" value="2-METHYLCITRATE DEHYDRATASE"/>
    <property type="match status" value="1"/>
</dbReference>
<keyword evidence="6" id="KW-1185">Reference proteome</keyword>
<dbReference type="InterPro" id="IPR042183">
    <property type="entry name" value="MmgE/PrpD_sf_1"/>
</dbReference>
<evidence type="ECO:0000259" key="4">
    <source>
        <dbReference type="Pfam" id="PF03972"/>
    </source>
</evidence>
<keyword evidence="3" id="KW-0472">Membrane</keyword>
<gene>
    <name evidence="5" type="ORF">Micbo1qcDRAFT_197175</name>
</gene>
<dbReference type="InterPro" id="IPR005656">
    <property type="entry name" value="MmgE_PrpD"/>
</dbReference>
<evidence type="ECO:0000256" key="3">
    <source>
        <dbReference type="SAM" id="Phobius"/>
    </source>
</evidence>
<evidence type="ECO:0000313" key="6">
    <source>
        <dbReference type="Proteomes" id="UP000070501"/>
    </source>
</evidence>
<feature type="compositionally biased region" description="Low complexity" evidence="2">
    <location>
        <begin position="26"/>
        <end position="45"/>
    </location>
</feature>
<dbReference type="Gene3D" id="1.10.4100.10">
    <property type="entry name" value="2-methylcitrate dehydratase PrpD"/>
    <property type="match status" value="1"/>
</dbReference>
<feature type="transmembrane region" description="Helical" evidence="3">
    <location>
        <begin position="145"/>
        <end position="163"/>
    </location>
</feature>
<sequence>MTEATAASDALPLLGTAGKEKDERAAAAADSDPARGATTTTTTTTNSQDPPPKPPAQKTAFTHEQAAHRILVLGSIHFLCTLANITGVLTHRYFLTGVGSYWDNMESGLISFMSPVLASRVQVSLCGTGVFAALAMAAGENSRFLSTWAAVAFWASFGLEAWLGMGTRGRERLVDMILRAAQAPSAATLPSSSSSSSSSSPPPSQPSQGESFGNDTKPFHIGRAAQNGLMAALLAERGFTGSRWGLEADCGWVNVVSTRDNVTELFATLGDVWETTRNTFEPYPCDRVIHGAVDAVIQLRAQALEQNLDLSQVAKFIRTKPLESQDGKKLEVHVEHATGSYLNLLRTDQLKVKFTGQIGAIIGEERAGNAWAASSRIANATDVAQ</sequence>
<reference evidence="6" key="1">
    <citation type="submission" date="2016-02" db="EMBL/GenBank/DDBJ databases">
        <title>Draft genome sequence of Microdochium bolleyi, a fungal endophyte of beachgrass.</title>
        <authorList>
            <consortium name="DOE Joint Genome Institute"/>
            <person name="David A.S."/>
            <person name="May G."/>
            <person name="Haridas S."/>
            <person name="Lim J."/>
            <person name="Wang M."/>
            <person name="Labutti K."/>
            <person name="Lipzen A."/>
            <person name="Barry K."/>
            <person name="Grigoriev I.V."/>
        </authorList>
    </citation>
    <scope>NUCLEOTIDE SEQUENCE [LARGE SCALE GENOMIC DNA]</scope>
    <source>
        <strain evidence="6">J235TASD1</strain>
    </source>
</reference>
<evidence type="ECO:0000313" key="5">
    <source>
        <dbReference type="EMBL" id="KXJ88867.1"/>
    </source>
</evidence>
<feature type="region of interest" description="Disordered" evidence="2">
    <location>
        <begin position="187"/>
        <end position="217"/>
    </location>
</feature>
<feature type="region of interest" description="Disordered" evidence="2">
    <location>
        <begin position="1"/>
        <end position="61"/>
    </location>
</feature>
<feature type="domain" description="MmgE/PrpD N-terminal" evidence="4">
    <location>
        <begin position="216"/>
        <end position="262"/>
    </location>
</feature>
<dbReference type="Proteomes" id="UP000070501">
    <property type="component" value="Unassembled WGS sequence"/>
</dbReference>
<dbReference type="InterPro" id="IPR036148">
    <property type="entry name" value="MmgE/PrpD_sf"/>
</dbReference>
<evidence type="ECO:0000256" key="2">
    <source>
        <dbReference type="SAM" id="MobiDB-lite"/>
    </source>
</evidence>
<proteinExistence type="inferred from homology"/>
<dbReference type="InParanoid" id="A0A136IVC2"/>
<dbReference type="EMBL" id="KQ964257">
    <property type="protein sequence ID" value="KXJ88867.1"/>
    <property type="molecule type" value="Genomic_DNA"/>
</dbReference>
<evidence type="ECO:0000256" key="1">
    <source>
        <dbReference type="ARBA" id="ARBA00006174"/>
    </source>
</evidence>
<dbReference type="Pfam" id="PF03972">
    <property type="entry name" value="MmgE_PrpD_N"/>
    <property type="match status" value="1"/>
</dbReference>
<dbReference type="SUPFAM" id="SSF103378">
    <property type="entry name" value="2-methylcitrate dehydratase PrpD"/>
    <property type="match status" value="1"/>
</dbReference>
<protein>
    <recommendedName>
        <fullName evidence="4">MmgE/PrpD N-terminal domain-containing protein</fullName>
    </recommendedName>
</protein>
<dbReference type="STRING" id="196109.A0A136IVC2"/>
<accession>A0A136IVC2</accession>
<dbReference type="AlphaFoldDB" id="A0A136IVC2"/>
<dbReference type="InterPro" id="IPR045336">
    <property type="entry name" value="MmgE_PrpD_N"/>
</dbReference>
<keyword evidence="3" id="KW-0812">Transmembrane</keyword>
<dbReference type="PANTHER" id="PTHR16943">
    <property type="entry name" value="2-METHYLCITRATE DEHYDRATASE-RELATED"/>
    <property type="match status" value="1"/>
</dbReference>
<organism evidence="5 6">
    <name type="scientific">Microdochium bolleyi</name>
    <dbReference type="NCBI Taxonomy" id="196109"/>
    <lineage>
        <taxon>Eukaryota</taxon>
        <taxon>Fungi</taxon>
        <taxon>Dikarya</taxon>
        <taxon>Ascomycota</taxon>
        <taxon>Pezizomycotina</taxon>
        <taxon>Sordariomycetes</taxon>
        <taxon>Xylariomycetidae</taxon>
        <taxon>Xylariales</taxon>
        <taxon>Microdochiaceae</taxon>
        <taxon>Microdochium</taxon>
    </lineage>
</organism>